<name>V7I5X3_9CLOT</name>
<reference evidence="1 2" key="1">
    <citation type="journal article" date="2014" name="Genome Announc.">
        <title>Genome Sequence of Youngiibacter fragilis, the Type Strain of the Genus Youngiibacter.</title>
        <authorList>
            <person name="Wawrik C.B."/>
            <person name="Callaghan A.V."/>
            <person name="Stamps B.W."/>
            <person name="Wawrik B."/>
        </authorList>
    </citation>
    <scope>NUCLEOTIDE SEQUENCE [LARGE SCALE GENOMIC DNA]</scope>
    <source>
        <strain evidence="1 2">232.1</strain>
    </source>
</reference>
<dbReference type="STRING" id="994573.T472_0211015"/>
<keyword evidence="2" id="KW-1185">Reference proteome</keyword>
<evidence type="ECO:0000313" key="2">
    <source>
        <dbReference type="Proteomes" id="UP000017747"/>
    </source>
</evidence>
<dbReference type="InterPro" id="IPR008767">
    <property type="entry name" value="Phage_SPP1_head-tail_adaptor"/>
</dbReference>
<dbReference type="EMBL" id="AXUN02000179">
    <property type="protein sequence ID" value="ETA80584.1"/>
    <property type="molecule type" value="Genomic_DNA"/>
</dbReference>
<dbReference type="Pfam" id="PF05521">
    <property type="entry name" value="Phage_HCP"/>
    <property type="match status" value="1"/>
</dbReference>
<organism evidence="1 2">
    <name type="scientific">Youngiibacter fragilis 232.1</name>
    <dbReference type="NCBI Taxonomy" id="994573"/>
    <lineage>
        <taxon>Bacteria</taxon>
        <taxon>Bacillati</taxon>
        <taxon>Bacillota</taxon>
        <taxon>Clostridia</taxon>
        <taxon>Eubacteriales</taxon>
        <taxon>Clostridiaceae</taxon>
        <taxon>Youngiibacter</taxon>
    </lineage>
</organism>
<comment type="caution">
    <text evidence="1">The sequence shown here is derived from an EMBL/GenBank/DDBJ whole genome shotgun (WGS) entry which is preliminary data.</text>
</comment>
<protein>
    <submittedName>
        <fullName evidence="1">Head-tail adaptor protein</fullName>
    </submittedName>
</protein>
<dbReference type="Proteomes" id="UP000017747">
    <property type="component" value="Unassembled WGS sequence"/>
</dbReference>
<accession>V7I5X3</accession>
<evidence type="ECO:0000313" key="1">
    <source>
        <dbReference type="EMBL" id="ETA80584.1"/>
    </source>
</evidence>
<dbReference type="AlphaFoldDB" id="V7I5X3"/>
<dbReference type="Gene3D" id="2.40.10.270">
    <property type="entry name" value="Bacteriophage SPP1 head-tail adaptor protein"/>
    <property type="match status" value="1"/>
</dbReference>
<proteinExistence type="predicted"/>
<dbReference type="InterPro" id="IPR038666">
    <property type="entry name" value="SSP1_head-tail_sf"/>
</dbReference>
<dbReference type="OrthoDB" id="9808209at2"/>
<dbReference type="eggNOG" id="COG5614">
    <property type="taxonomic scope" value="Bacteria"/>
</dbReference>
<dbReference type="NCBIfam" id="TIGR01563">
    <property type="entry name" value="gp16_SPP1"/>
    <property type="match status" value="1"/>
</dbReference>
<gene>
    <name evidence="1" type="ORF">T472_0211015</name>
</gene>
<sequence length="110" mass="12967">MGIGKMRQRITIQRVMPVINENGFETELPQVLKTVWAEATNLHGKEYFEAKSVQEENTVKFTIRFLEEIDQTMQILFQGRTYNITGIDHIKYRNRYMEIRALEVDVNGQD</sequence>